<dbReference type="OrthoDB" id="9811588at2"/>
<dbReference type="Pfam" id="PF03466">
    <property type="entry name" value="LysR_substrate"/>
    <property type="match status" value="1"/>
</dbReference>
<evidence type="ECO:0000256" key="4">
    <source>
        <dbReference type="ARBA" id="ARBA00023163"/>
    </source>
</evidence>
<dbReference type="PROSITE" id="PS50931">
    <property type="entry name" value="HTH_LYSR"/>
    <property type="match status" value="1"/>
</dbReference>
<comment type="similarity">
    <text evidence="1">Belongs to the LysR transcriptional regulatory family.</text>
</comment>
<dbReference type="SUPFAM" id="SSF53850">
    <property type="entry name" value="Periplasmic binding protein-like II"/>
    <property type="match status" value="1"/>
</dbReference>
<dbReference type="Gene3D" id="3.40.190.10">
    <property type="entry name" value="Periplasmic binding protein-like II"/>
    <property type="match status" value="2"/>
</dbReference>
<evidence type="ECO:0000313" key="6">
    <source>
        <dbReference type="EMBL" id="AUX25062.1"/>
    </source>
</evidence>
<gene>
    <name evidence="6" type="primary">lysR</name>
    <name evidence="6" type="ORF">SOCEGT47_056050</name>
</gene>
<accession>A0A4V0NE62</accession>
<dbReference type="GO" id="GO:0003700">
    <property type="term" value="F:DNA-binding transcription factor activity"/>
    <property type="evidence" value="ECO:0007669"/>
    <property type="project" value="InterPro"/>
</dbReference>
<dbReference type="InterPro" id="IPR000847">
    <property type="entry name" value="LysR_HTH_N"/>
</dbReference>
<evidence type="ECO:0000256" key="3">
    <source>
        <dbReference type="ARBA" id="ARBA00023125"/>
    </source>
</evidence>
<dbReference type="PRINTS" id="PR00039">
    <property type="entry name" value="HTHLYSR"/>
</dbReference>
<reference evidence="6 7" key="1">
    <citation type="submission" date="2015-09" db="EMBL/GenBank/DDBJ databases">
        <title>Sorangium comparison.</title>
        <authorList>
            <person name="Zaburannyi N."/>
            <person name="Bunk B."/>
            <person name="Overmann J."/>
            <person name="Mueller R."/>
        </authorList>
    </citation>
    <scope>NUCLEOTIDE SEQUENCE [LARGE SCALE GENOMIC DNA]</scope>
    <source>
        <strain evidence="6 7">So ceGT47</strain>
    </source>
</reference>
<dbReference type="AlphaFoldDB" id="A0A4V0NE62"/>
<keyword evidence="2" id="KW-0805">Transcription regulation</keyword>
<evidence type="ECO:0000256" key="1">
    <source>
        <dbReference type="ARBA" id="ARBA00009437"/>
    </source>
</evidence>
<protein>
    <submittedName>
        <fullName evidence="6">LysR family transcriptional regulator</fullName>
    </submittedName>
</protein>
<dbReference type="InterPro" id="IPR005119">
    <property type="entry name" value="LysR_subst-bd"/>
</dbReference>
<dbReference type="GO" id="GO:0003677">
    <property type="term" value="F:DNA binding"/>
    <property type="evidence" value="ECO:0007669"/>
    <property type="project" value="UniProtKB-KW"/>
</dbReference>
<keyword evidence="3" id="KW-0238">DNA-binding</keyword>
<dbReference type="PANTHER" id="PTHR30118:SF15">
    <property type="entry name" value="TRANSCRIPTIONAL REGULATORY PROTEIN"/>
    <property type="match status" value="1"/>
</dbReference>
<dbReference type="InterPro" id="IPR036388">
    <property type="entry name" value="WH-like_DNA-bd_sf"/>
</dbReference>
<feature type="domain" description="HTH lysR-type" evidence="5">
    <location>
        <begin position="6"/>
        <end position="63"/>
    </location>
</feature>
<evidence type="ECO:0000313" key="7">
    <source>
        <dbReference type="Proteomes" id="UP000295781"/>
    </source>
</evidence>
<name>A0A4V0NE62_SORCE</name>
<dbReference type="SUPFAM" id="SSF46785">
    <property type="entry name" value="Winged helix' DNA-binding domain"/>
    <property type="match status" value="1"/>
</dbReference>
<dbReference type="Pfam" id="PF00126">
    <property type="entry name" value="HTH_1"/>
    <property type="match status" value="1"/>
</dbReference>
<proteinExistence type="inferred from homology"/>
<sequence>MNLAAIDVNLVIALDALLRERNVTYAARRMGLSQPAMSHALTRLRELFSDPLLVRVGRRMALSPRAEAMIPQVASIMQELSGLFGMETPPFDPATTPRAFRIAAAEYVDLVLLAKLNAALAQGGKNLSLHLLPLDARAADAVRSGDVDLAIGAFAADALPSGVSREELFEDRFVGLARASHPKARGRVDLDTYAALEHVTVPRQGAHDGVADDLIAARGVQRRAVMTVSHVLLVPHVVAGSDHVATVATRIGRAFSSMLPLRTFDLPFELPPLQISMLSSTRTHNEPAQAWLRGVVNEAVAHMQDVGRRKRV</sequence>
<evidence type="ECO:0000259" key="5">
    <source>
        <dbReference type="PROSITE" id="PS50931"/>
    </source>
</evidence>
<dbReference type="CDD" id="cd08417">
    <property type="entry name" value="PBP2_Nitroaromatics_like"/>
    <property type="match status" value="1"/>
</dbReference>
<dbReference type="PANTHER" id="PTHR30118">
    <property type="entry name" value="HTH-TYPE TRANSCRIPTIONAL REGULATOR LEUO-RELATED"/>
    <property type="match status" value="1"/>
</dbReference>
<dbReference type="EMBL" id="CP012670">
    <property type="protein sequence ID" value="AUX25062.1"/>
    <property type="molecule type" value="Genomic_DNA"/>
</dbReference>
<keyword evidence="4" id="KW-0804">Transcription</keyword>
<dbReference type="Gene3D" id="1.10.10.10">
    <property type="entry name" value="Winged helix-like DNA-binding domain superfamily/Winged helix DNA-binding domain"/>
    <property type="match status" value="1"/>
</dbReference>
<evidence type="ECO:0000256" key="2">
    <source>
        <dbReference type="ARBA" id="ARBA00023015"/>
    </source>
</evidence>
<dbReference type="RefSeq" id="WP_129351744.1">
    <property type="nucleotide sequence ID" value="NZ_CP012670.1"/>
</dbReference>
<dbReference type="InterPro" id="IPR050389">
    <property type="entry name" value="LysR-type_TF"/>
</dbReference>
<dbReference type="Proteomes" id="UP000295781">
    <property type="component" value="Chromosome"/>
</dbReference>
<dbReference type="InterPro" id="IPR037402">
    <property type="entry name" value="YidZ_PBP2"/>
</dbReference>
<organism evidence="6 7">
    <name type="scientific">Sorangium cellulosum</name>
    <name type="common">Polyangium cellulosum</name>
    <dbReference type="NCBI Taxonomy" id="56"/>
    <lineage>
        <taxon>Bacteria</taxon>
        <taxon>Pseudomonadati</taxon>
        <taxon>Myxococcota</taxon>
        <taxon>Polyangia</taxon>
        <taxon>Polyangiales</taxon>
        <taxon>Polyangiaceae</taxon>
        <taxon>Sorangium</taxon>
    </lineage>
</organism>
<dbReference type="InterPro" id="IPR036390">
    <property type="entry name" value="WH_DNA-bd_sf"/>
</dbReference>